<dbReference type="InterPro" id="IPR014362">
    <property type="entry name" value="Glu_DH"/>
</dbReference>
<dbReference type="Pfam" id="PF02812">
    <property type="entry name" value="ELFV_dehydrog_N"/>
    <property type="match status" value="1"/>
</dbReference>
<dbReference type="PANTHER" id="PTHR11606">
    <property type="entry name" value="GLUTAMATE DEHYDROGENASE"/>
    <property type="match status" value="1"/>
</dbReference>
<dbReference type="InterPro" id="IPR006095">
    <property type="entry name" value="Glu/Leu/Phe/Val/Trp_DH"/>
</dbReference>
<dbReference type="InterPro" id="IPR036291">
    <property type="entry name" value="NAD(P)-bd_dom_sf"/>
</dbReference>
<organism evidence="4">
    <name type="scientific">marine metagenome</name>
    <dbReference type="NCBI Taxonomy" id="408172"/>
    <lineage>
        <taxon>unclassified sequences</taxon>
        <taxon>metagenomes</taxon>
        <taxon>ecological metagenomes</taxon>
    </lineage>
</organism>
<protein>
    <recommendedName>
        <fullName evidence="3">Glutamate/phenylalanine/leucine/valine/L-tryptophan dehydrogenase C-terminal domain-containing protein</fullName>
    </recommendedName>
</protein>
<dbReference type="SUPFAM" id="SSF51735">
    <property type="entry name" value="NAD(P)-binding Rossmann-fold domains"/>
    <property type="match status" value="1"/>
</dbReference>
<dbReference type="PIRSF" id="PIRSF000185">
    <property type="entry name" value="Glu_DH"/>
    <property type="match status" value="1"/>
</dbReference>
<gene>
    <name evidence="4" type="ORF">METZ01_LOCUS61431</name>
</gene>
<comment type="similarity">
    <text evidence="1">Belongs to the Glu/Leu/Phe/Val dehydrogenases family.</text>
</comment>
<reference evidence="4" key="1">
    <citation type="submission" date="2018-05" db="EMBL/GenBank/DDBJ databases">
        <authorList>
            <person name="Lanie J.A."/>
            <person name="Ng W.-L."/>
            <person name="Kazmierczak K.M."/>
            <person name="Andrzejewski T.M."/>
            <person name="Davidsen T.M."/>
            <person name="Wayne K.J."/>
            <person name="Tettelin H."/>
            <person name="Glass J.I."/>
            <person name="Rusch D."/>
            <person name="Podicherti R."/>
            <person name="Tsui H.-C.T."/>
            <person name="Winkler M.E."/>
        </authorList>
    </citation>
    <scope>NUCLEOTIDE SEQUENCE</scope>
</reference>
<dbReference type="InterPro" id="IPR006097">
    <property type="entry name" value="Glu/Leu/Phe/Val/Trp_DH_dimer"/>
</dbReference>
<feature type="non-terminal residue" evidence="4">
    <location>
        <position position="411"/>
    </location>
</feature>
<evidence type="ECO:0000313" key="4">
    <source>
        <dbReference type="EMBL" id="SVA08577.1"/>
    </source>
</evidence>
<dbReference type="InterPro" id="IPR046346">
    <property type="entry name" value="Aminoacid_DH-like_N_sf"/>
</dbReference>
<dbReference type="FunFam" id="3.40.50.10860:FF:000003">
    <property type="entry name" value="Glutamate dehydrogenase"/>
    <property type="match status" value="1"/>
</dbReference>
<dbReference type="InterPro" id="IPR006096">
    <property type="entry name" value="Glu/Leu/Phe/Val/Trp_DH_C"/>
</dbReference>
<keyword evidence="2" id="KW-0560">Oxidoreductase</keyword>
<dbReference type="PROSITE" id="PS00074">
    <property type="entry name" value="GLFV_DEHYDROGENASE"/>
    <property type="match status" value="1"/>
</dbReference>
<accession>A0A381T1K4</accession>
<dbReference type="Gene3D" id="3.40.50.720">
    <property type="entry name" value="NAD(P)-binding Rossmann-like Domain"/>
    <property type="match status" value="1"/>
</dbReference>
<dbReference type="PRINTS" id="PR00082">
    <property type="entry name" value="GLFDHDRGNASE"/>
</dbReference>
<proteinExistence type="inferred from homology"/>
<evidence type="ECO:0000259" key="3">
    <source>
        <dbReference type="SMART" id="SM00839"/>
    </source>
</evidence>
<feature type="domain" description="Glutamate/phenylalanine/leucine/valine/L-tryptophan dehydrogenase C-terminal" evidence="3">
    <location>
        <begin position="183"/>
        <end position="411"/>
    </location>
</feature>
<dbReference type="InterPro" id="IPR033922">
    <property type="entry name" value="NAD_bind_Glu_DH"/>
</dbReference>
<dbReference type="Gene3D" id="3.40.50.10860">
    <property type="entry name" value="Leucine Dehydrogenase, chain A, domain 1"/>
    <property type="match status" value="1"/>
</dbReference>
<dbReference type="SMART" id="SM00839">
    <property type="entry name" value="ELFV_dehydrog"/>
    <property type="match status" value="1"/>
</dbReference>
<dbReference type="PANTHER" id="PTHR11606:SF13">
    <property type="entry name" value="GLUTAMATE DEHYDROGENASE 1, MITOCHONDRIAL"/>
    <property type="match status" value="1"/>
</dbReference>
<dbReference type="SUPFAM" id="SSF53223">
    <property type="entry name" value="Aminoacid dehydrogenase-like, N-terminal domain"/>
    <property type="match status" value="1"/>
</dbReference>
<evidence type="ECO:0000256" key="1">
    <source>
        <dbReference type="ARBA" id="ARBA00006382"/>
    </source>
</evidence>
<dbReference type="Pfam" id="PF00208">
    <property type="entry name" value="ELFV_dehydrog"/>
    <property type="match status" value="1"/>
</dbReference>
<name>A0A381T1K4_9ZZZZ</name>
<dbReference type="EMBL" id="UINC01003705">
    <property type="protein sequence ID" value="SVA08577.1"/>
    <property type="molecule type" value="Genomic_DNA"/>
</dbReference>
<sequence length="411" mass="45126">MSEVKVNNFKACCDQFERAADKLGLEENFSNSLMMPDRELAVEVPLNRDDGSLAVFKGYRIQHNNARGPFKGGIRYHQEVDLDEVRALAALMTYKTAVVDIPYGGGKGGITIDPRDYSERELEQLSRRFFRRISPIIGVNKDIPAPDVNTNAQIMAWFMDEYSQNHGYSPGIVTGKPIDLGGSLGREAATGRGVYFTIREAAAEFEVDLSEATAVIQGFGNVGSFAATFLHEAGCKVIAVSDVTGGLHEPNGLDISSLTDYVKENRVIEGSGQGKKLSNEELLTIQCDFLVPAALGGVIHKMNADNLNCRFVIEAANGPTTPPGDEILFDKSIPVIPDILTNAGGVTVSYFEWVQNLQQFRWEEDDVNAKLEKKMVSAYSEVSALRKEKKVSFRTAAFMVAIDRVARSVKL</sequence>
<dbReference type="GO" id="GO:0006538">
    <property type="term" value="P:L-glutamate catabolic process"/>
    <property type="evidence" value="ECO:0007669"/>
    <property type="project" value="TreeGrafter"/>
</dbReference>
<dbReference type="InterPro" id="IPR033524">
    <property type="entry name" value="Glu/Leu/Phe/Val_DH_AS"/>
</dbReference>
<feature type="non-terminal residue" evidence="4">
    <location>
        <position position="1"/>
    </location>
</feature>
<dbReference type="GO" id="GO:0004352">
    <property type="term" value="F:glutamate dehydrogenase (NAD+) activity"/>
    <property type="evidence" value="ECO:0007669"/>
    <property type="project" value="TreeGrafter"/>
</dbReference>
<evidence type="ECO:0000256" key="2">
    <source>
        <dbReference type="ARBA" id="ARBA00023002"/>
    </source>
</evidence>
<dbReference type="CDD" id="cd01076">
    <property type="entry name" value="NAD_bind_1_Glu_DH"/>
    <property type="match status" value="1"/>
</dbReference>
<dbReference type="AlphaFoldDB" id="A0A381T1K4"/>